<accession>A0A1H1MGQ0</accession>
<dbReference type="STRING" id="1203190.GCA_000312345_00256"/>
<reference evidence="1 2" key="1">
    <citation type="submission" date="2016-10" db="EMBL/GenBank/DDBJ databases">
        <authorList>
            <person name="de Groot N.N."/>
        </authorList>
    </citation>
    <scope>NUCLEOTIDE SEQUENCE [LARGE SCALE GENOMIC DNA]</scope>
    <source>
        <strain evidence="1 2">DSM 45434</strain>
    </source>
</reference>
<gene>
    <name evidence="1" type="ORF">SAMN04488539_0520</name>
</gene>
<proteinExistence type="predicted"/>
<dbReference type="EMBL" id="LT629765">
    <property type="protein sequence ID" value="SDR85782.1"/>
    <property type="molecule type" value="Genomic_DNA"/>
</dbReference>
<evidence type="ECO:0000313" key="1">
    <source>
        <dbReference type="EMBL" id="SDR85782.1"/>
    </source>
</evidence>
<dbReference type="eggNOG" id="ENOG50331DK">
    <property type="taxonomic scope" value="Bacteria"/>
</dbReference>
<dbReference type="Proteomes" id="UP000182237">
    <property type="component" value="Chromosome I"/>
</dbReference>
<name>A0A1H1MGQ0_9CORY</name>
<sequence>MMWEVFNLFGNRKNSSSLKPPRAPGDTIRQEDAAYLKQWAAGRAFVEGFVEPETVINEMSVVLVDEHGEFTRRRIGGPKGIDAVAKLLGISLYDVEETGYPERMRKRMERDRILRRRAEQKERRARFERGENPYGE</sequence>
<organism evidence="1 2">
    <name type="scientific">Corynebacterium timonense</name>
    <dbReference type="NCBI Taxonomy" id="441500"/>
    <lineage>
        <taxon>Bacteria</taxon>
        <taxon>Bacillati</taxon>
        <taxon>Actinomycetota</taxon>
        <taxon>Actinomycetes</taxon>
        <taxon>Mycobacteriales</taxon>
        <taxon>Corynebacteriaceae</taxon>
        <taxon>Corynebacterium</taxon>
    </lineage>
</organism>
<keyword evidence="2" id="KW-1185">Reference proteome</keyword>
<dbReference type="AlphaFoldDB" id="A0A1H1MGQ0"/>
<protein>
    <submittedName>
        <fullName evidence="1">Uncharacterized protein</fullName>
    </submittedName>
</protein>
<evidence type="ECO:0000313" key="2">
    <source>
        <dbReference type="Proteomes" id="UP000182237"/>
    </source>
</evidence>